<comment type="caution">
    <text evidence="1">The sequence shown here is derived from an EMBL/GenBank/DDBJ whole genome shotgun (WGS) entry which is preliminary data.</text>
</comment>
<name>A0A5R8KIB4_9BACT</name>
<reference evidence="1 2" key="1">
    <citation type="submission" date="2019-05" db="EMBL/GenBank/DDBJ databases">
        <title>Verrucobacter flavum gen. nov., sp. nov. a new member of the family Verrucomicrobiaceae.</title>
        <authorList>
            <person name="Szuroczki S."/>
            <person name="Abbaszade G."/>
            <person name="Szabo A."/>
            <person name="Felfoldi T."/>
            <person name="Schumann P."/>
            <person name="Boka K."/>
            <person name="Keki Z."/>
            <person name="Toumi M."/>
            <person name="Toth E."/>
        </authorList>
    </citation>
    <scope>NUCLEOTIDE SEQUENCE [LARGE SCALE GENOMIC DNA]</scope>
    <source>
        <strain evidence="1 2">MG-N-17</strain>
    </source>
</reference>
<dbReference type="Proteomes" id="UP000306196">
    <property type="component" value="Unassembled WGS sequence"/>
</dbReference>
<sequence>MFKKVWQWILSKWYRFFPKKPEGFVIERCIDEPQSLKTDILYLIGEAADEWAAAFICPCGCGELIMLNLLRQSGRPIWTVSAGKDGIATLHPSVWRNVGCKSHFIMRDGVIIWCGTGHPPLHDVTS</sequence>
<evidence type="ECO:0000313" key="1">
    <source>
        <dbReference type="EMBL" id="TLD71359.1"/>
    </source>
</evidence>
<accession>A0A5R8KIB4</accession>
<dbReference type="OrthoDB" id="3788717at2"/>
<proteinExistence type="predicted"/>
<gene>
    <name evidence="1" type="ORF">FEM03_07460</name>
</gene>
<organism evidence="1 2">
    <name type="scientific">Phragmitibacter flavus</name>
    <dbReference type="NCBI Taxonomy" id="2576071"/>
    <lineage>
        <taxon>Bacteria</taxon>
        <taxon>Pseudomonadati</taxon>
        <taxon>Verrucomicrobiota</taxon>
        <taxon>Verrucomicrobiia</taxon>
        <taxon>Verrucomicrobiales</taxon>
        <taxon>Verrucomicrobiaceae</taxon>
        <taxon>Phragmitibacter</taxon>
    </lineage>
</organism>
<dbReference type="InterPro" id="IPR045384">
    <property type="entry name" value="DUF6527"/>
</dbReference>
<keyword evidence="2" id="KW-1185">Reference proteome</keyword>
<evidence type="ECO:0000313" key="2">
    <source>
        <dbReference type="Proteomes" id="UP000306196"/>
    </source>
</evidence>
<dbReference type="RefSeq" id="WP_138085572.1">
    <property type="nucleotide sequence ID" value="NZ_VAUV01000005.1"/>
</dbReference>
<protein>
    <submittedName>
        <fullName evidence="1">Uncharacterized protein</fullName>
    </submittedName>
</protein>
<dbReference type="EMBL" id="VAUV01000005">
    <property type="protein sequence ID" value="TLD71359.1"/>
    <property type="molecule type" value="Genomic_DNA"/>
</dbReference>
<dbReference type="AlphaFoldDB" id="A0A5R8KIB4"/>
<dbReference type="Pfam" id="PF20137">
    <property type="entry name" value="BubE"/>
    <property type="match status" value="1"/>
</dbReference>